<keyword evidence="2" id="KW-1185">Reference proteome</keyword>
<dbReference type="EMBL" id="FR839631">
    <property type="protein sequence ID" value="CCA40628.1"/>
    <property type="molecule type" value="Genomic_DNA"/>
</dbReference>
<dbReference type="AlphaFoldDB" id="F2QZ00"/>
<accession>F2QZ00</accession>
<reference evidence="1 2" key="3">
    <citation type="journal article" date="2016" name="FEMS Yeast Res.">
        <title>Curation of the genome annotation of Pichia pastoris (Komagataella phaffii) CBS7435 from gene level to protein function.</title>
        <authorList>
            <person name="Valli M."/>
            <person name="Tatto N.E."/>
            <person name="Peymann A."/>
            <person name="Gruber C."/>
            <person name="Landes N."/>
            <person name="Ekker H."/>
            <person name="Thallinger G.G."/>
            <person name="Mattanovich D."/>
            <person name="Gasser B."/>
            <person name="Graf A.B."/>
        </authorList>
    </citation>
    <scope>GENOME REANNOTATION</scope>
    <source>
        <strain evidence="1 2">ATCC 76273 / CBS 7435 / CECT 11047 / NRRL Y-11430 / Wegner 21-1</strain>
    </source>
</reference>
<protein>
    <submittedName>
        <fullName evidence="1">Uncharacterized protein</fullName>
    </submittedName>
</protein>
<gene>
    <name evidence="1" type="ordered locus">PP7435_Chr4-0462</name>
</gene>
<reference key="2">
    <citation type="submission" date="2011-04" db="EMBL/GenBank/DDBJ databases">
        <title>High-quality genome sequence of Pichia pastoris CBS 7435.</title>
        <authorList>
            <person name="Kueberl A."/>
            <person name="Schneider J."/>
            <person name="Thallinger G.G."/>
            <person name="Anderl I."/>
            <person name="Wibberg D."/>
            <person name="Hajek T."/>
            <person name="Jaenicke S."/>
            <person name="Brinkrolf K."/>
            <person name="Goesmann A."/>
            <person name="Szczepanowski R."/>
            <person name="Puehler A."/>
            <person name="Schwab H."/>
            <person name="Glieder A."/>
            <person name="Pichler H."/>
        </authorList>
    </citation>
    <scope>NUCLEOTIDE SEQUENCE</scope>
    <source>
        <strain>CBS 7435</strain>
    </source>
</reference>
<evidence type="ECO:0000313" key="1">
    <source>
        <dbReference type="EMBL" id="CCA40628.1"/>
    </source>
</evidence>
<dbReference type="Proteomes" id="UP000006853">
    <property type="component" value="Chromosome 4"/>
</dbReference>
<sequence>MDMAVEICEKKEMAIIKLIDDSTKVHQSGRAPRPDEINLGQSSQTRLRSFWFFCRLAAALKILLLVDIDPLRLWAALKKC</sequence>
<name>F2QZ00_KOMPC</name>
<dbReference type="HOGENOM" id="CLU_2590578_0_0_1"/>
<evidence type="ECO:0000313" key="2">
    <source>
        <dbReference type="Proteomes" id="UP000006853"/>
    </source>
</evidence>
<reference evidence="1 2" key="1">
    <citation type="journal article" date="2011" name="J. Biotechnol.">
        <title>High-quality genome sequence of Pichia pastoris CBS7435.</title>
        <authorList>
            <person name="Kuberl A."/>
            <person name="Schneider J."/>
            <person name="Thallinger G.G."/>
            <person name="Anderl I."/>
            <person name="Wibberg D."/>
            <person name="Hajek T."/>
            <person name="Jaenicke S."/>
            <person name="Brinkrolf K."/>
            <person name="Goesmann A."/>
            <person name="Szczepanowski R."/>
            <person name="Puhler A."/>
            <person name="Schwab H."/>
            <person name="Glieder A."/>
            <person name="Pichler H."/>
        </authorList>
    </citation>
    <scope>NUCLEOTIDE SEQUENCE [LARGE SCALE GENOMIC DNA]</scope>
    <source>
        <strain evidence="2">ATCC 76273 / CBS 7435 / CECT 11047 / NRRL Y-11430 / Wegner 21-1</strain>
    </source>
</reference>
<proteinExistence type="predicted"/>
<organism evidence="1 2">
    <name type="scientific">Komagataella phaffii (strain ATCC 76273 / CBS 7435 / CECT 11047 / NRRL Y-11430 / Wegner 21-1)</name>
    <name type="common">Yeast</name>
    <name type="synonym">Pichia pastoris</name>
    <dbReference type="NCBI Taxonomy" id="981350"/>
    <lineage>
        <taxon>Eukaryota</taxon>
        <taxon>Fungi</taxon>
        <taxon>Dikarya</taxon>
        <taxon>Ascomycota</taxon>
        <taxon>Saccharomycotina</taxon>
        <taxon>Pichiomycetes</taxon>
        <taxon>Pichiales</taxon>
        <taxon>Pichiaceae</taxon>
        <taxon>Komagataella</taxon>
    </lineage>
</organism>